<evidence type="ECO:0000256" key="1">
    <source>
        <dbReference type="SAM" id="MobiDB-lite"/>
    </source>
</evidence>
<protein>
    <submittedName>
        <fullName evidence="2">Uncharacterized protein</fullName>
    </submittedName>
</protein>
<dbReference type="Proteomes" id="UP000244073">
    <property type="component" value="Unassembled WGS sequence"/>
</dbReference>
<dbReference type="OrthoDB" id="4497058at2759"/>
<feature type="region of interest" description="Disordered" evidence="1">
    <location>
        <begin position="427"/>
        <end position="466"/>
    </location>
</feature>
<feature type="region of interest" description="Disordered" evidence="1">
    <location>
        <begin position="1"/>
        <end position="31"/>
    </location>
</feature>
<dbReference type="AlphaFoldDB" id="A0A2T5LVE5"/>
<evidence type="ECO:0000313" key="2">
    <source>
        <dbReference type="EMBL" id="PTU20250.1"/>
    </source>
</evidence>
<accession>A0A2T5LVE5</accession>
<name>A0A2T5LVE5_9EURO</name>
<organism evidence="2 3">
    <name type="scientific">Aspergillus ochraceoroseus IBT 24754</name>
    <dbReference type="NCBI Taxonomy" id="1392256"/>
    <lineage>
        <taxon>Eukaryota</taxon>
        <taxon>Fungi</taxon>
        <taxon>Dikarya</taxon>
        <taxon>Ascomycota</taxon>
        <taxon>Pezizomycotina</taxon>
        <taxon>Eurotiomycetes</taxon>
        <taxon>Eurotiomycetidae</taxon>
        <taxon>Eurotiales</taxon>
        <taxon>Aspergillaceae</taxon>
        <taxon>Aspergillus</taxon>
        <taxon>Aspergillus subgen. Nidulantes</taxon>
    </lineage>
</organism>
<comment type="caution">
    <text evidence="2">The sequence shown here is derived from an EMBL/GenBank/DDBJ whole genome shotgun (WGS) entry which is preliminary data.</text>
</comment>
<proteinExistence type="predicted"/>
<dbReference type="VEuPathDB" id="FungiDB:P175DRAFT_0524503"/>
<sequence length="518" mass="58988">METAAIPGSPPPSAREKETCSDTSDEEEEEACPVEVDVHGLKAKIYLNCADADIIPSRYLDKADRSHAPEYELTCWCCCSGLDLVRRSPWVFRATHDGRQVNLNKWSKVDIRFRGVFRTLKRAPAFASGLYESTGEAGCLLAGGSSSSSYTSSFFFSSSSLLSSRTSFEDAVKAQAQVVYALIDEILTLLQITREAEDHRSYFFLRSRLLSSQPEYWTGYRVKHRDTPYTAGSISVDYYPQRGTPRAVVPVSMTREQGQPLKSALEGKFKLLLAQLLVNVYRLSPPGDMIPDQEAFLIGLHGSRLHILRAIFPGQKTSKLWCGRYNPSMQQSAQPQPSKANERFYYKPNLERFLEQVEWSQLSNSENEADPRVFQVFGSREYDLWVKEEFSAALRLLVGLIMYLMSGQARCGILQDIFEQYPYDEDVETQGEDGKGTEKAAKEQKDVEEEEKKLKDIEKKKREEDQARVCAHEAMRTSTNDRIGGFEDFRQPCWDWVWDDGQDEELVKDDADIILRRP</sequence>
<gene>
    <name evidence="2" type="ORF">P175DRAFT_0524503</name>
</gene>
<dbReference type="RefSeq" id="XP_040751642.1">
    <property type="nucleotide sequence ID" value="XM_040899371.1"/>
</dbReference>
<dbReference type="EMBL" id="MSFN02000005">
    <property type="protein sequence ID" value="PTU20250.1"/>
    <property type="molecule type" value="Genomic_DNA"/>
</dbReference>
<reference evidence="2 3" key="1">
    <citation type="journal article" date="2018" name="Proc. Natl. Acad. Sci. U.S.A.">
        <title>Linking secondary metabolites to gene clusters through genome sequencing of six diverse Aspergillus species.</title>
        <authorList>
            <person name="Kaerboelling I."/>
            <person name="Vesth T.C."/>
            <person name="Frisvad J.C."/>
            <person name="Nybo J.L."/>
            <person name="Theobald S."/>
            <person name="Kuo A."/>
            <person name="Bowyer P."/>
            <person name="Matsuda Y."/>
            <person name="Mondo S."/>
            <person name="Lyhne E.K."/>
            <person name="Kogle M.E."/>
            <person name="Clum A."/>
            <person name="Lipzen A."/>
            <person name="Salamov A."/>
            <person name="Ngan C.Y."/>
            <person name="Daum C."/>
            <person name="Chiniquy J."/>
            <person name="Barry K."/>
            <person name="LaButti K."/>
            <person name="Haridas S."/>
            <person name="Simmons B.A."/>
            <person name="Magnuson J.K."/>
            <person name="Mortensen U.H."/>
            <person name="Larsen T.O."/>
            <person name="Grigoriev I.V."/>
            <person name="Baker S.E."/>
            <person name="Andersen M.R."/>
        </authorList>
    </citation>
    <scope>NUCLEOTIDE SEQUENCE [LARGE SCALE GENOMIC DNA]</scope>
    <source>
        <strain evidence="2 3">IBT 24754</strain>
    </source>
</reference>
<dbReference type="GeneID" id="63816253"/>
<evidence type="ECO:0000313" key="3">
    <source>
        <dbReference type="Proteomes" id="UP000244073"/>
    </source>
</evidence>
<feature type="compositionally biased region" description="Basic and acidic residues" evidence="1">
    <location>
        <begin position="432"/>
        <end position="466"/>
    </location>
</feature>